<organism evidence="2 3">
    <name type="scientific">Alteromonas genovensis</name>
    <dbReference type="NCBI Taxonomy" id="471225"/>
    <lineage>
        <taxon>Bacteria</taxon>
        <taxon>Pseudomonadati</taxon>
        <taxon>Pseudomonadota</taxon>
        <taxon>Gammaproteobacteria</taxon>
        <taxon>Alteromonadales</taxon>
        <taxon>Alteromonadaceae</taxon>
        <taxon>Alteromonas/Salinimonas group</taxon>
        <taxon>Alteromonas</taxon>
    </lineage>
</organism>
<dbReference type="CDD" id="cd00085">
    <property type="entry name" value="HNHc"/>
    <property type="match status" value="1"/>
</dbReference>
<dbReference type="Gene3D" id="1.10.30.50">
    <property type="match status" value="1"/>
</dbReference>
<dbReference type="InterPro" id="IPR052892">
    <property type="entry name" value="NA-targeting_endonuclease"/>
</dbReference>
<proteinExistence type="predicted"/>
<dbReference type="PANTHER" id="PTHR33877">
    <property type="entry name" value="SLL1193 PROTEIN"/>
    <property type="match status" value="1"/>
</dbReference>
<dbReference type="RefSeq" id="WP_163106446.1">
    <property type="nucleotide sequence ID" value="NZ_JAAAWO010000005.1"/>
</dbReference>
<evidence type="ECO:0000259" key="1">
    <source>
        <dbReference type="SMART" id="SM00507"/>
    </source>
</evidence>
<accession>A0A6N9TM36</accession>
<dbReference type="PANTHER" id="PTHR33877:SF2">
    <property type="entry name" value="OS07G0170200 PROTEIN"/>
    <property type="match status" value="1"/>
</dbReference>
<keyword evidence="2" id="KW-0540">Nuclease</keyword>
<dbReference type="SMART" id="SM00507">
    <property type="entry name" value="HNHc"/>
    <property type="match status" value="1"/>
</dbReference>
<dbReference type="GO" id="GO:0004519">
    <property type="term" value="F:endonuclease activity"/>
    <property type="evidence" value="ECO:0007669"/>
    <property type="project" value="UniProtKB-KW"/>
</dbReference>
<reference evidence="2 3" key="1">
    <citation type="submission" date="2020-01" db="EMBL/GenBank/DDBJ databases">
        <title>Genomes of bacteria type strains.</title>
        <authorList>
            <person name="Chen J."/>
            <person name="Zhu S."/>
            <person name="Yang J."/>
        </authorList>
    </citation>
    <scope>NUCLEOTIDE SEQUENCE [LARGE SCALE GENOMIC DNA]</scope>
    <source>
        <strain evidence="2 3">LMG 24078</strain>
    </source>
</reference>
<gene>
    <name evidence="2" type="ORF">GTQ48_09425</name>
</gene>
<keyword evidence="2" id="KW-0378">Hydrolase</keyword>
<dbReference type="InterPro" id="IPR029471">
    <property type="entry name" value="HNH_5"/>
</dbReference>
<dbReference type="InterPro" id="IPR003615">
    <property type="entry name" value="HNH_nuc"/>
</dbReference>
<keyword evidence="3" id="KW-1185">Reference proteome</keyword>
<feature type="domain" description="HNH nuclease" evidence="1">
    <location>
        <begin position="75"/>
        <end position="128"/>
    </location>
</feature>
<protein>
    <submittedName>
        <fullName evidence="2">HNH endonuclease</fullName>
    </submittedName>
</protein>
<sequence>MLVLRLNKAGMPQEWIDIEHAAKLYCQDKVLFELGKDAITLKGGWNHAGIQSELPLSSIIACDGKVTDMSGKIALTNKYLFRRDNYMCLYCGTQFAPKQLTRDHILPRSRGGKDNWTNVASACQRCNHAKGAKTPEEASMPLLAVPFRPNVYERFYLMNRKILADQMAFLQNHFTRNRQWTCS</sequence>
<evidence type="ECO:0000313" key="3">
    <source>
        <dbReference type="Proteomes" id="UP000471381"/>
    </source>
</evidence>
<keyword evidence="2" id="KW-0255">Endonuclease</keyword>
<name>A0A6N9TM36_9ALTE</name>
<comment type="caution">
    <text evidence="2">The sequence shown here is derived from an EMBL/GenBank/DDBJ whole genome shotgun (WGS) entry which is preliminary data.</text>
</comment>
<dbReference type="EMBL" id="JAAAWO010000005">
    <property type="protein sequence ID" value="NDW15738.1"/>
    <property type="molecule type" value="Genomic_DNA"/>
</dbReference>
<evidence type="ECO:0000313" key="2">
    <source>
        <dbReference type="EMBL" id="NDW15738.1"/>
    </source>
</evidence>
<dbReference type="Proteomes" id="UP000471381">
    <property type="component" value="Unassembled WGS sequence"/>
</dbReference>
<dbReference type="Pfam" id="PF14279">
    <property type="entry name" value="HNH_5"/>
    <property type="match status" value="1"/>
</dbReference>
<dbReference type="AlphaFoldDB" id="A0A6N9TM36"/>